<dbReference type="GO" id="GO:0016747">
    <property type="term" value="F:acyltransferase activity, transferring groups other than amino-acyl groups"/>
    <property type="evidence" value="ECO:0007669"/>
    <property type="project" value="InterPro"/>
</dbReference>
<evidence type="ECO:0000313" key="4">
    <source>
        <dbReference type="EMBL" id="HIY26939.1"/>
    </source>
</evidence>
<dbReference type="Proteomes" id="UP000823915">
    <property type="component" value="Unassembled WGS sequence"/>
</dbReference>
<evidence type="ECO:0000313" key="5">
    <source>
        <dbReference type="Proteomes" id="UP000823915"/>
    </source>
</evidence>
<reference evidence="4" key="2">
    <citation type="submission" date="2021-04" db="EMBL/GenBank/DDBJ databases">
        <authorList>
            <person name="Gilroy R."/>
        </authorList>
    </citation>
    <scope>NUCLEOTIDE SEQUENCE</scope>
    <source>
        <strain evidence="4">1282</strain>
    </source>
</reference>
<evidence type="ECO:0000259" key="3">
    <source>
        <dbReference type="PROSITE" id="PS51186"/>
    </source>
</evidence>
<accession>A0A9D1YDQ6</accession>
<comment type="caution">
    <text evidence="4">The sequence shown here is derived from an EMBL/GenBank/DDBJ whole genome shotgun (WGS) entry which is preliminary data.</text>
</comment>
<dbReference type="EMBL" id="DXDU01000115">
    <property type="protein sequence ID" value="HIY26939.1"/>
    <property type="molecule type" value="Genomic_DNA"/>
</dbReference>
<dbReference type="PANTHER" id="PTHR43877">
    <property type="entry name" value="AMINOALKYLPHOSPHONATE N-ACETYLTRANSFERASE-RELATED-RELATED"/>
    <property type="match status" value="1"/>
</dbReference>
<feature type="domain" description="N-acetyltransferase" evidence="3">
    <location>
        <begin position="4"/>
        <end position="157"/>
    </location>
</feature>
<dbReference type="InterPro" id="IPR050832">
    <property type="entry name" value="Bact_Acetyltransf"/>
</dbReference>
<dbReference type="Gene3D" id="3.40.630.30">
    <property type="match status" value="1"/>
</dbReference>
<dbReference type="SUPFAM" id="SSF55729">
    <property type="entry name" value="Acyl-CoA N-acyltransferases (Nat)"/>
    <property type="match status" value="1"/>
</dbReference>
<protein>
    <submittedName>
        <fullName evidence="4">GNAT family N-acetyltransferase</fullName>
    </submittedName>
</protein>
<sequence>MAKVAVRRVNEWDGPAMLKIYAPYTGTCAAPEAALPPLPEYVQRIDRYTYGLGWLLCEIDCQPAGFCHLREDPFDPEDPWSVEFQVYVKEGQHRQGVGKALWTLMRDMLEMGSRRRVVVRVDRENREALGFFAAMGFESLADVPQEEGAVWLSYRLKPWDPQARRPVKPYLVEAADYEAAREHAAGMVRGARARAGAVGTAGQENPSALRAPGFWAG</sequence>
<evidence type="ECO:0000256" key="2">
    <source>
        <dbReference type="ARBA" id="ARBA00023315"/>
    </source>
</evidence>
<organism evidence="4 5">
    <name type="scientific">Candidatus Acutalibacter pullistercoris</name>
    <dbReference type="NCBI Taxonomy" id="2838418"/>
    <lineage>
        <taxon>Bacteria</taxon>
        <taxon>Bacillati</taxon>
        <taxon>Bacillota</taxon>
        <taxon>Clostridia</taxon>
        <taxon>Eubacteriales</taxon>
        <taxon>Acutalibacteraceae</taxon>
        <taxon>Acutalibacter</taxon>
    </lineage>
</organism>
<gene>
    <name evidence="4" type="ORF">H9838_07200</name>
</gene>
<dbReference type="Pfam" id="PF00583">
    <property type="entry name" value="Acetyltransf_1"/>
    <property type="match status" value="1"/>
</dbReference>
<dbReference type="AlphaFoldDB" id="A0A9D1YDQ6"/>
<dbReference type="InterPro" id="IPR016181">
    <property type="entry name" value="Acyl_CoA_acyltransferase"/>
</dbReference>
<evidence type="ECO:0000256" key="1">
    <source>
        <dbReference type="ARBA" id="ARBA00022679"/>
    </source>
</evidence>
<name>A0A9D1YDQ6_9FIRM</name>
<dbReference type="InterPro" id="IPR000182">
    <property type="entry name" value="GNAT_dom"/>
</dbReference>
<keyword evidence="1" id="KW-0808">Transferase</keyword>
<dbReference type="PROSITE" id="PS51186">
    <property type="entry name" value="GNAT"/>
    <property type="match status" value="1"/>
</dbReference>
<keyword evidence="2" id="KW-0012">Acyltransferase</keyword>
<reference evidence="4" key="1">
    <citation type="journal article" date="2021" name="PeerJ">
        <title>Extensive microbial diversity within the chicken gut microbiome revealed by metagenomics and culture.</title>
        <authorList>
            <person name="Gilroy R."/>
            <person name="Ravi A."/>
            <person name="Getino M."/>
            <person name="Pursley I."/>
            <person name="Horton D.L."/>
            <person name="Alikhan N.F."/>
            <person name="Baker D."/>
            <person name="Gharbi K."/>
            <person name="Hall N."/>
            <person name="Watson M."/>
            <person name="Adriaenssens E.M."/>
            <person name="Foster-Nyarko E."/>
            <person name="Jarju S."/>
            <person name="Secka A."/>
            <person name="Antonio M."/>
            <person name="Oren A."/>
            <person name="Chaudhuri R.R."/>
            <person name="La Ragione R."/>
            <person name="Hildebrand F."/>
            <person name="Pallen M.J."/>
        </authorList>
    </citation>
    <scope>NUCLEOTIDE SEQUENCE</scope>
    <source>
        <strain evidence="4">1282</strain>
    </source>
</reference>
<dbReference type="CDD" id="cd04301">
    <property type="entry name" value="NAT_SF"/>
    <property type="match status" value="1"/>
</dbReference>
<proteinExistence type="predicted"/>